<proteinExistence type="predicted"/>
<keyword evidence="2" id="KW-1185">Reference proteome</keyword>
<name>A0A1Z5S572_SORBI</name>
<accession>A0A1Z5S572</accession>
<dbReference type="EMBL" id="CM000760">
    <property type="protein sequence ID" value="OQU91058.1"/>
    <property type="molecule type" value="Genomic_DNA"/>
</dbReference>
<dbReference type="Proteomes" id="UP000000768">
    <property type="component" value="Chromosome 1"/>
</dbReference>
<evidence type="ECO:0000313" key="1">
    <source>
        <dbReference type="EMBL" id="OQU91058.1"/>
    </source>
</evidence>
<dbReference type="AlphaFoldDB" id="A0A1Z5S572"/>
<reference evidence="1 2" key="1">
    <citation type="journal article" date="2009" name="Nature">
        <title>The Sorghum bicolor genome and the diversification of grasses.</title>
        <authorList>
            <person name="Paterson A.H."/>
            <person name="Bowers J.E."/>
            <person name="Bruggmann R."/>
            <person name="Dubchak I."/>
            <person name="Grimwood J."/>
            <person name="Gundlach H."/>
            <person name="Haberer G."/>
            <person name="Hellsten U."/>
            <person name="Mitros T."/>
            <person name="Poliakov A."/>
            <person name="Schmutz J."/>
            <person name="Spannagl M."/>
            <person name="Tang H."/>
            <person name="Wang X."/>
            <person name="Wicker T."/>
            <person name="Bharti A.K."/>
            <person name="Chapman J."/>
            <person name="Feltus F.A."/>
            <person name="Gowik U."/>
            <person name="Grigoriev I.V."/>
            <person name="Lyons E."/>
            <person name="Maher C.A."/>
            <person name="Martis M."/>
            <person name="Narechania A."/>
            <person name="Otillar R.P."/>
            <person name="Penning B.W."/>
            <person name="Salamov A.A."/>
            <person name="Wang Y."/>
            <person name="Zhang L."/>
            <person name="Carpita N.C."/>
            <person name="Freeling M."/>
            <person name="Gingle A.R."/>
            <person name="Hash C.T."/>
            <person name="Keller B."/>
            <person name="Klein P."/>
            <person name="Kresovich S."/>
            <person name="McCann M.C."/>
            <person name="Ming R."/>
            <person name="Peterson D.G."/>
            <person name="Mehboob-ur-Rahman"/>
            <person name="Ware D."/>
            <person name="Westhoff P."/>
            <person name="Mayer K.F."/>
            <person name="Messing J."/>
            <person name="Rokhsar D.S."/>
        </authorList>
    </citation>
    <scope>NUCLEOTIDE SEQUENCE [LARGE SCALE GENOMIC DNA]</scope>
    <source>
        <strain evidence="2">cv. BTx623</strain>
    </source>
</reference>
<dbReference type="InParanoid" id="A0A1Z5S572"/>
<evidence type="ECO:0000313" key="2">
    <source>
        <dbReference type="Proteomes" id="UP000000768"/>
    </source>
</evidence>
<reference evidence="2" key="2">
    <citation type="journal article" date="2018" name="Plant J.">
        <title>The Sorghum bicolor reference genome: improved assembly, gene annotations, a transcriptome atlas, and signatures of genome organization.</title>
        <authorList>
            <person name="McCormick R.F."/>
            <person name="Truong S.K."/>
            <person name="Sreedasyam A."/>
            <person name="Jenkins J."/>
            <person name="Shu S."/>
            <person name="Sims D."/>
            <person name="Kennedy M."/>
            <person name="Amirebrahimi M."/>
            <person name="Weers B.D."/>
            <person name="McKinley B."/>
            <person name="Mattison A."/>
            <person name="Morishige D.T."/>
            <person name="Grimwood J."/>
            <person name="Schmutz J."/>
            <person name="Mullet J.E."/>
        </authorList>
    </citation>
    <scope>NUCLEOTIDE SEQUENCE [LARGE SCALE GENOMIC DNA]</scope>
    <source>
        <strain evidence="2">cv. BTx623</strain>
    </source>
</reference>
<protein>
    <submittedName>
        <fullName evidence="1">Uncharacterized protein</fullName>
    </submittedName>
</protein>
<gene>
    <name evidence="1" type="ORF">SORBI_3001G104550</name>
</gene>
<dbReference type="Gramene" id="OQU91058">
    <property type="protein sequence ID" value="OQU91058"/>
    <property type="gene ID" value="SORBI_3001G104550"/>
</dbReference>
<sequence>MTSCASKGELWLGPQWFNTDLLIPRIKEEQVVCVPEQCALGPKRAKCQPDQN</sequence>
<organism evidence="1 2">
    <name type="scientific">Sorghum bicolor</name>
    <name type="common">Sorghum</name>
    <name type="synonym">Sorghum vulgare</name>
    <dbReference type="NCBI Taxonomy" id="4558"/>
    <lineage>
        <taxon>Eukaryota</taxon>
        <taxon>Viridiplantae</taxon>
        <taxon>Streptophyta</taxon>
        <taxon>Embryophyta</taxon>
        <taxon>Tracheophyta</taxon>
        <taxon>Spermatophyta</taxon>
        <taxon>Magnoliopsida</taxon>
        <taxon>Liliopsida</taxon>
        <taxon>Poales</taxon>
        <taxon>Poaceae</taxon>
        <taxon>PACMAD clade</taxon>
        <taxon>Panicoideae</taxon>
        <taxon>Andropogonodae</taxon>
        <taxon>Andropogoneae</taxon>
        <taxon>Sorghinae</taxon>
        <taxon>Sorghum</taxon>
    </lineage>
</organism>